<proteinExistence type="predicted"/>
<organism evidence="1 2">
    <name type="scientific">Rhabdobacter roseus</name>
    <dbReference type="NCBI Taxonomy" id="1655419"/>
    <lineage>
        <taxon>Bacteria</taxon>
        <taxon>Pseudomonadati</taxon>
        <taxon>Bacteroidota</taxon>
        <taxon>Cytophagia</taxon>
        <taxon>Cytophagales</taxon>
        <taxon>Cytophagaceae</taxon>
        <taxon>Rhabdobacter</taxon>
    </lineage>
</organism>
<evidence type="ECO:0000313" key="2">
    <source>
        <dbReference type="Proteomes" id="UP000557307"/>
    </source>
</evidence>
<accession>A0A840TRZ8</accession>
<dbReference type="EMBL" id="JACHGF010000001">
    <property type="protein sequence ID" value="MBB5282489.1"/>
    <property type="molecule type" value="Genomic_DNA"/>
</dbReference>
<dbReference type="AlphaFoldDB" id="A0A840TRZ8"/>
<gene>
    <name evidence="1" type="ORF">HNQ92_000610</name>
</gene>
<evidence type="ECO:0008006" key="3">
    <source>
        <dbReference type="Google" id="ProtNLM"/>
    </source>
</evidence>
<protein>
    <recommendedName>
        <fullName evidence="3">Lipoprotein</fullName>
    </recommendedName>
</protein>
<name>A0A840TRZ8_9BACT</name>
<comment type="caution">
    <text evidence="1">The sequence shown here is derived from an EMBL/GenBank/DDBJ whole genome shotgun (WGS) entry which is preliminary data.</text>
</comment>
<evidence type="ECO:0000313" key="1">
    <source>
        <dbReference type="EMBL" id="MBB5282489.1"/>
    </source>
</evidence>
<reference evidence="1 2" key="1">
    <citation type="submission" date="2020-08" db="EMBL/GenBank/DDBJ databases">
        <title>Genomic Encyclopedia of Type Strains, Phase IV (KMG-IV): sequencing the most valuable type-strain genomes for metagenomic binning, comparative biology and taxonomic classification.</title>
        <authorList>
            <person name="Goeker M."/>
        </authorList>
    </citation>
    <scope>NUCLEOTIDE SEQUENCE [LARGE SCALE GENOMIC DNA]</scope>
    <source>
        <strain evidence="1 2">DSM 105074</strain>
    </source>
</reference>
<dbReference type="PROSITE" id="PS51257">
    <property type="entry name" value="PROKAR_LIPOPROTEIN"/>
    <property type="match status" value="1"/>
</dbReference>
<dbReference type="RefSeq" id="WP_184170710.1">
    <property type="nucleotide sequence ID" value="NZ_JACHGF010000001.1"/>
</dbReference>
<sequence length="259" mass="30043">MKIVLEILLFILLIIGLSCTKLENKSNKSPGQEILLTASQHFSSIGKTDRTLTIFKDSTFNFTETIVEPNYDKIESFKGKTRINNDTIKFLPFKLKHNNAEIAVLKNGFIEFIDSNRPDRMKIKETALTVKNNIDFRNFQDYAVFTLNKNSEPQSNEQDYKSYDLTTSELTKIETILKQTFEKNKILRDFSDYIKQVESVENKNKQHLIFIQCYCKSFLTNESYQYYQIEMSDGGNCNIYIVLNLTTERIEVLNIAGDA</sequence>
<keyword evidence="2" id="KW-1185">Reference proteome</keyword>
<dbReference type="Proteomes" id="UP000557307">
    <property type="component" value="Unassembled WGS sequence"/>
</dbReference>